<proteinExistence type="predicted"/>
<dbReference type="EMBL" id="FOLQ01000011">
    <property type="protein sequence ID" value="SFE17833.1"/>
    <property type="molecule type" value="Genomic_DNA"/>
</dbReference>
<sequence length="361" mass="41242">MRPFFTLLLLLLPISLLAQYQIRSATLTDRIEKTISGFVKYYDWDKSPKSIEFGEDSSGSMNTFPLRTIRKLSIKDGPLYESLYLKVPYYSTDPVLPGSNIIDHTDSTYRLAELLLDSEPVKFYRFFDNNNHLRFLITKYDSLILLDDIQVQLIKSGTVFKFESHVYRKKIRTALYECPTLNTDNTQYTEVSLINLLKDYLSFCRIDSKIYLEQKELGKAMIGIGPYASYWNSAYAQHLVYGLNVQVLLPRRLHNVFIMLNVGKASQETVLGARSAIIIGIYGGQYFGRRAIQGKIYTGLSTLFGAFDTGVGLSYRKMISMELRYPVFSGLFSGFREQDSLYIQPLINLSATIPIGRPASR</sequence>
<protein>
    <submittedName>
        <fullName evidence="1">Uncharacterized protein</fullName>
    </submittedName>
</protein>
<dbReference type="Proteomes" id="UP000198598">
    <property type="component" value="Unassembled WGS sequence"/>
</dbReference>
<gene>
    <name evidence="1" type="ORF">SAMN05216167_11130</name>
</gene>
<evidence type="ECO:0000313" key="2">
    <source>
        <dbReference type="Proteomes" id="UP000198598"/>
    </source>
</evidence>
<name>A0A1I1YI64_9BACT</name>
<dbReference type="AlphaFoldDB" id="A0A1I1YI64"/>
<evidence type="ECO:0000313" key="1">
    <source>
        <dbReference type="EMBL" id="SFE17833.1"/>
    </source>
</evidence>
<organism evidence="1 2">
    <name type="scientific">Spirosoma endophyticum</name>
    <dbReference type="NCBI Taxonomy" id="662367"/>
    <lineage>
        <taxon>Bacteria</taxon>
        <taxon>Pseudomonadati</taxon>
        <taxon>Bacteroidota</taxon>
        <taxon>Cytophagia</taxon>
        <taxon>Cytophagales</taxon>
        <taxon>Cytophagaceae</taxon>
        <taxon>Spirosoma</taxon>
    </lineage>
</organism>
<reference evidence="1 2" key="1">
    <citation type="submission" date="2016-10" db="EMBL/GenBank/DDBJ databases">
        <authorList>
            <person name="de Groot N.N."/>
        </authorList>
    </citation>
    <scope>NUCLEOTIDE SEQUENCE [LARGE SCALE GENOMIC DNA]</scope>
    <source>
        <strain evidence="1 2">DSM 26130</strain>
    </source>
</reference>
<accession>A0A1I1YI64</accession>
<keyword evidence="2" id="KW-1185">Reference proteome</keyword>
<dbReference type="STRING" id="662367.SAMN05216167_11130"/>